<name>A0A803M1R1_CHEQI</name>
<evidence type="ECO:0000256" key="1">
    <source>
        <dbReference type="SAM" id="MobiDB-lite"/>
    </source>
</evidence>
<dbReference type="OMA" id="HHEEARG"/>
<evidence type="ECO:0000313" key="2">
    <source>
        <dbReference type="EnsemblPlants" id="AUR62021893-RA:cds"/>
    </source>
</evidence>
<feature type="region of interest" description="Disordered" evidence="1">
    <location>
        <begin position="1"/>
        <end position="28"/>
    </location>
</feature>
<dbReference type="Proteomes" id="UP000596660">
    <property type="component" value="Unplaced"/>
</dbReference>
<proteinExistence type="predicted"/>
<keyword evidence="3" id="KW-1185">Reference proteome</keyword>
<reference evidence="2" key="2">
    <citation type="submission" date="2021-03" db="UniProtKB">
        <authorList>
            <consortium name="EnsemblPlants"/>
        </authorList>
    </citation>
    <scope>IDENTIFICATION</scope>
</reference>
<feature type="compositionally biased region" description="Polar residues" evidence="1">
    <location>
        <begin position="1"/>
        <end position="11"/>
    </location>
</feature>
<accession>A0A803M1R1</accession>
<dbReference type="EnsemblPlants" id="AUR62021893-RA">
    <property type="protein sequence ID" value="AUR62021893-RA:cds"/>
    <property type="gene ID" value="AUR62021893"/>
</dbReference>
<sequence length="155" mass="17399">MSTAITHSPANQDRPLLLHPPSQQPSDQRRIRTLLDLLTVEKMDGVDRTMRREDGSNNSRWKILRERLGFNGIGCCGVATWRCEENNNNSSPLEEENGVVQEEFETRQQVGPAERGMNLGAALAAEREFRAAESTGSYGGTTSLRSNNVCMYRTW</sequence>
<organism evidence="2 3">
    <name type="scientific">Chenopodium quinoa</name>
    <name type="common">Quinoa</name>
    <dbReference type="NCBI Taxonomy" id="63459"/>
    <lineage>
        <taxon>Eukaryota</taxon>
        <taxon>Viridiplantae</taxon>
        <taxon>Streptophyta</taxon>
        <taxon>Embryophyta</taxon>
        <taxon>Tracheophyta</taxon>
        <taxon>Spermatophyta</taxon>
        <taxon>Magnoliopsida</taxon>
        <taxon>eudicotyledons</taxon>
        <taxon>Gunneridae</taxon>
        <taxon>Pentapetalae</taxon>
        <taxon>Caryophyllales</taxon>
        <taxon>Chenopodiaceae</taxon>
        <taxon>Chenopodioideae</taxon>
        <taxon>Atripliceae</taxon>
        <taxon>Chenopodium</taxon>
    </lineage>
</organism>
<dbReference type="AlphaFoldDB" id="A0A803M1R1"/>
<reference evidence="2" key="1">
    <citation type="journal article" date="2017" name="Nature">
        <title>The genome of Chenopodium quinoa.</title>
        <authorList>
            <person name="Jarvis D.E."/>
            <person name="Ho Y.S."/>
            <person name="Lightfoot D.J."/>
            <person name="Schmoeckel S.M."/>
            <person name="Li B."/>
            <person name="Borm T.J.A."/>
            <person name="Ohyanagi H."/>
            <person name="Mineta K."/>
            <person name="Michell C.T."/>
            <person name="Saber N."/>
            <person name="Kharbatia N.M."/>
            <person name="Rupper R.R."/>
            <person name="Sharp A.R."/>
            <person name="Dally N."/>
            <person name="Boughton B.A."/>
            <person name="Woo Y.H."/>
            <person name="Gao G."/>
            <person name="Schijlen E.G.W.M."/>
            <person name="Guo X."/>
            <person name="Momin A.A."/>
            <person name="Negrao S."/>
            <person name="Al-Babili S."/>
            <person name="Gehring C."/>
            <person name="Roessner U."/>
            <person name="Jung C."/>
            <person name="Murphy K."/>
            <person name="Arold S.T."/>
            <person name="Gojobori T."/>
            <person name="van der Linden C.G."/>
            <person name="van Loo E.N."/>
            <person name="Jellen E.N."/>
            <person name="Maughan P.J."/>
            <person name="Tester M."/>
        </authorList>
    </citation>
    <scope>NUCLEOTIDE SEQUENCE [LARGE SCALE GENOMIC DNA]</scope>
    <source>
        <strain evidence="2">cv. PI 614886</strain>
    </source>
</reference>
<evidence type="ECO:0000313" key="3">
    <source>
        <dbReference type="Proteomes" id="UP000596660"/>
    </source>
</evidence>
<protein>
    <submittedName>
        <fullName evidence="2">Uncharacterized protein</fullName>
    </submittedName>
</protein>
<feature type="compositionally biased region" description="Low complexity" evidence="1">
    <location>
        <begin position="15"/>
        <end position="26"/>
    </location>
</feature>
<dbReference type="Gramene" id="AUR62021893-RA">
    <property type="protein sequence ID" value="AUR62021893-RA:cds"/>
    <property type="gene ID" value="AUR62021893"/>
</dbReference>